<gene>
    <name evidence="2" type="ORF">COO91_09665</name>
</gene>
<feature type="compositionally biased region" description="Basic and acidic residues" evidence="1">
    <location>
        <begin position="28"/>
        <end position="37"/>
    </location>
</feature>
<sequence>MKWRSLYDQQLPVLRQGNNAKVVSSKGRGAEEQRGRGEGTWYLNSPLHPCTPAQEPAST</sequence>
<dbReference type="Proteomes" id="UP000232003">
    <property type="component" value="Plasmid pNFSY05"/>
</dbReference>
<geneLocation type="plasmid" evidence="3">
    <name>pnfsy05</name>
</geneLocation>
<proteinExistence type="predicted"/>
<reference evidence="2 3" key="1">
    <citation type="submission" date="2017-11" db="EMBL/GenBank/DDBJ databases">
        <title>Complete genome of a free-living desiccation-tolerant cyanobacterium and its photosynthetic adaptation to extreme terrestrial habitat.</title>
        <authorList>
            <person name="Shang J."/>
        </authorList>
    </citation>
    <scope>NUCLEOTIDE SEQUENCE [LARGE SCALE GENOMIC DNA]</scope>
    <source>
        <strain evidence="2 3">CCNUN1</strain>
        <plasmid evidence="3">pnfsy05</plasmid>
    </source>
</reference>
<keyword evidence="2" id="KW-0614">Plasmid</keyword>
<accession>A0A2K8T717</accession>
<dbReference type="AlphaFoldDB" id="A0A2K8T717"/>
<evidence type="ECO:0000313" key="3">
    <source>
        <dbReference type="Proteomes" id="UP000232003"/>
    </source>
</evidence>
<dbReference type="KEGG" id="nfl:COO91_09665"/>
<name>A0A2K8T717_9NOSO</name>
<protein>
    <submittedName>
        <fullName evidence="2">Uncharacterized protein</fullName>
    </submittedName>
</protein>
<evidence type="ECO:0000313" key="2">
    <source>
        <dbReference type="EMBL" id="AUB43484.1"/>
    </source>
</evidence>
<feature type="region of interest" description="Disordered" evidence="1">
    <location>
        <begin position="21"/>
        <end position="59"/>
    </location>
</feature>
<keyword evidence="3" id="KW-1185">Reference proteome</keyword>
<evidence type="ECO:0000256" key="1">
    <source>
        <dbReference type="SAM" id="MobiDB-lite"/>
    </source>
</evidence>
<dbReference type="EMBL" id="CP024790">
    <property type="protein sequence ID" value="AUB43484.1"/>
    <property type="molecule type" value="Genomic_DNA"/>
</dbReference>
<organism evidence="2 3">
    <name type="scientific">Nostoc flagelliforme CCNUN1</name>
    <dbReference type="NCBI Taxonomy" id="2038116"/>
    <lineage>
        <taxon>Bacteria</taxon>
        <taxon>Bacillati</taxon>
        <taxon>Cyanobacteriota</taxon>
        <taxon>Cyanophyceae</taxon>
        <taxon>Nostocales</taxon>
        <taxon>Nostocaceae</taxon>
        <taxon>Nostoc</taxon>
    </lineage>
</organism>